<evidence type="ECO:0000313" key="4">
    <source>
        <dbReference type="EMBL" id="RJE24444.1"/>
    </source>
</evidence>
<feature type="domain" description="Mitochondrial adapter protein MCP1 transmembrane" evidence="3">
    <location>
        <begin position="92"/>
        <end position="162"/>
    </location>
</feature>
<reference evidence="5" key="1">
    <citation type="submission" date="2017-02" db="EMBL/GenBank/DDBJ databases">
        <authorList>
            <person name="Tafer H."/>
            <person name="Lopandic K."/>
        </authorList>
    </citation>
    <scope>NUCLEOTIDE SEQUENCE [LARGE SCALE GENOMIC DNA]</scope>
    <source>
        <strain evidence="5">CBS 366.77</strain>
    </source>
</reference>
<evidence type="ECO:0000259" key="3">
    <source>
        <dbReference type="Pfam" id="PF07950"/>
    </source>
</evidence>
<dbReference type="InterPro" id="IPR012472">
    <property type="entry name" value="MCP1_TM"/>
</dbReference>
<gene>
    <name evidence="4" type="ORF">PHISCL_03195</name>
</gene>
<feature type="domain" description="Mitochondrial adapter protein MCP1 transmembrane" evidence="3">
    <location>
        <begin position="189"/>
        <end position="312"/>
    </location>
</feature>
<dbReference type="EMBL" id="MVGC01000080">
    <property type="protein sequence ID" value="RJE24444.1"/>
    <property type="molecule type" value="Genomic_DNA"/>
</dbReference>
<evidence type="ECO:0000256" key="1">
    <source>
        <dbReference type="SAM" id="MobiDB-lite"/>
    </source>
</evidence>
<keyword evidence="2" id="KW-0812">Transmembrane</keyword>
<sequence>MQSFEDTNSYKPHDVDTRSTVSMQEIEPSPVDDYTSEMENGDYVPKSQSLNPMPEHCSDGGFFVSKLGLRAHRWDSCLSSLQKYSTYPPTLFFALHFFNTSIVPLVTRSVPVSDNYLLLTRPIYQSPGLEHVVLTIPVLAHIASGIALRNIRASRRAQLYGAETSGKSRLLNLWSRANAQARLGYILIPLLGMHALVNRVLPLIVDGGSSGIGLGYVAHGFARCPVFWNIYYLVFVPTGLWHIIGGWAAWMGLRVTTSSSERTNKGSLGNCLGRSQQRARRHRNMWWVVNGIVVIGTSAWLAGALGIIGRAGEGSVWEAKSWNEIYSRVPIIGKWL</sequence>
<feature type="transmembrane region" description="Helical" evidence="2">
    <location>
        <begin position="91"/>
        <end position="111"/>
    </location>
</feature>
<evidence type="ECO:0000313" key="5">
    <source>
        <dbReference type="Proteomes" id="UP000266188"/>
    </source>
</evidence>
<dbReference type="GO" id="GO:0007005">
    <property type="term" value="P:mitochondrion organization"/>
    <property type="evidence" value="ECO:0007669"/>
    <property type="project" value="TreeGrafter"/>
</dbReference>
<dbReference type="InterPro" id="IPR039960">
    <property type="entry name" value="MCP1"/>
</dbReference>
<keyword evidence="2" id="KW-1133">Transmembrane helix</keyword>
<feature type="region of interest" description="Disordered" evidence="1">
    <location>
        <begin position="1"/>
        <end position="24"/>
    </location>
</feature>
<feature type="compositionally biased region" description="Polar residues" evidence="1">
    <location>
        <begin position="1"/>
        <end position="10"/>
    </location>
</feature>
<name>A0A3A2ZYK5_9EURO</name>
<evidence type="ECO:0000256" key="2">
    <source>
        <dbReference type="SAM" id="Phobius"/>
    </source>
</evidence>
<feature type="transmembrane region" description="Helical" evidence="2">
    <location>
        <begin position="131"/>
        <end position="148"/>
    </location>
</feature>
<organism evidence="4 5">
    <name type="scientific">Aspergillus sclerotialis</name>
    <dbReference type="NCBI Taxonomy" id="2070753"/>
    <lineage>
        <taxon>Eukaryota</taxon>
        <taxon>Fungi</taxon>
        <taxon>Dikarya</taxon>
        <taxon>Ascomycota</taxon>
        <taxon>Pezizomycotina</taxon>
        <taxon>Eurotiomycetes</taxon>
        <taxon>Eurotiomycetidae</taxon>
        <taxon>Eurotiales</taxon>
        <taxon>Aspergillaceae</taxon>
        <taxon>Aspergillus</taxon>
        <taxon>Aspergillus subgen. Polypaecilum</taxon>
    </lineage>
</organism>
<dbReference type="GO" id="GO:0005741">
    <property type="term" value="C:mitochondrial outer membrane"/>
    <property type="evidence" value="ECO:0007669"/>
    <property type="project" value="TreeGrafter"/>
</dbReference>
<dbReference type="STRING" id="2070753.A0A3A2ZYK5"/>
<keyword evidence="2" id="KW-0472">Membrane</keyword>
<accession>A0A3A2ZYK5</accession>
<dbReference type="PANTHER" id="PTHR38409">
    <property type="entry name" value="MDM10-COMPLEMENTING PROTEIN 1"/>
    <property type="match status" value="1"/>
</dbReference>
<dbReference type="OrthoDB" id="10259513at2759"/>
<feature type="transmembrane region" description="Helical" evidence="2">
    <location>
        <begin position="183"/>
        <end position="205"/>
    </location>
</feature>
<dbReference type="PANTHER" id="PTHR38409:SF1">
    <property type="entry name" value="MITOCHONDRIAL ADAPTER PROTEIN MCP1"/>
    <property type="match status" value="1"/>
</dbReference>
<protein>
    <recommendedName>
        <fullName evidence="3">Mitochondrial adapter protein MCP1 transmembrane domain-containing protein</fullName>
    </recommendedName>
</protein>
<feature type="transmembrane region" description="Helical" evidence="2">
    <location>
        <begin position="230"/>
        <end position="253"/>
    </location>
</feature>
<dbReference type="Pfam" id="PF07950">
    <property type="entry name" value="MCP1_TM"/>
    <property type="match status" value="2"/>
</dbReference>
<dbReference type="AlphaFoldDB" id="A0A3A2ZYK5"/>
<dbReference type="Proteomes" id="UP000266188">
    <property type="component" value="Unassembled WGS sequence"/>
</dbReference>
<proteinExistence type="predicted"/>
<keyword evidence="5" id="KW-1185">Reference proteome</keyword>
<feature type="transmembrane region" description="Helical" evidence="2">
    <location>
        <begin position="284"/>
        <end position="308"/>
    </location>
</feature>
<dbReference type="GO" id="GO:0055088">
    <property type="term" value="P:lipid homeostasis"/>
    <property type="evidence" value="ECO:0007669"/>
    <property type="project" value="InterPro"/>
</dbReference>
<comment type="caution">
    <text evidence="4">The sequence shown here is derived from an EMBL/GenBank/DDBJ whole genome shotgun (WGS) entry which is preliminary data.</text>
</comment>